<dbReference type="EMBL" id="LNQL01000006">
    <property type="protein sequence ID" value="KSU47899.1"/>
    <property type="molecule type" value="Genomic_DNA"/>
</dbReference>
<dbReference type="RefSeq" id="WP_058265902.1">
    <property type="nucleotide sequence ID" value="NZ_FMYN01000006.1"/>
</dbReference>
<sequence>MFTVENYIDSIKIHLEKQSGLVEDQLQKIFSYPFSKDIEVLDFTAFIEPTRFELSVIMFSMDKEANEVFNEGNDSTVFAGSEDVLQEVEYHQMNDSQLDVFFEFHEQNEEKLILQEQSVFAQWFRLCWEKAGGASLDLPSYFTIHDSDDSLDLKNNCWMDAEEKWS</sequence>
<accession>A0A0V8GCE9</accession>
<reference evidence="1 2" key="1">
    <citation type="journal article" date="2015" name="Int. J. Syst. Evol. Microbiol.">
        <title>Exiguobacterium enclense sp. nov., isolated from sediment.</title>
        <authorList>
            <person name="Dastager S.G."/>
            <person name="Mawlankar R."/>
            <person name="Sonalkar V.V."/>
            <person name="Thorat M.N."/>
            <person name="Mual P."/>
            <person name="Verma A."/>
            <person name="Krishnamurthi S."/>
            <person name="Tang S.K."/>
            <person name="Li W.J."/>
        </authorList>
    </citation>
    <scope>NUCLEOTIDE SEQUENCE [LARGE SCALE GENOMIC DNA]</scope>
    <source>
        <strain evidence="1 2">NIO-1109</strain>
    </source>
</reference>
<dbReference type="Proteomes" id="UP000053797">
    <property type="component" value="Unassembled WGS sequence"/>
</dbReference>
<gene>
    <name evidence="1" type="ORF">AS033_14660</name>
</gene>
<organism evidence="1 2">
    <name type="scientific">Exiguobacterium indicum</name>
    <dbReference type="NCBI Taxonomy" id="296995"/>
    <lineage>
        <taxon>Bacteria</taxon>
        <taxon>Bacillati</taxon>
        <taxon>Bacillota</taxon>
        <taxon>Bacilli</taxon>
        <taxon>Bacillales</taxon>
        <taxon>Bacillales Family XII. Incertae Sedis</taxon>
        <taxon>Exiguobacterium</taxon>
    </lineage>
</organism>
<name>A0A0V8GCE9_9BACL</name>
<dbReference type="OrthoDB" id="2900654at2"/>
<dbReference type="AlphaFoldDB" id="A0A0V8GCE9"/>
<evidence type="ECO:0000313" key="1">
    <source>
        <dbReference type="EMBL" id="KSU47899.1"/>
    </source>
</evidence>
<comment type="caution">
    <text evidence="1">The sequence shown here is derived from an EMBL/GenBank/DDBJ whole genome shotgun (WGS) entry which is preliminary data.</text>
</comment>
<proteinExistence type="predicted"/>
<evidence type="ECO:0000313" key="2">
    <source>
        <dbReference type="Proteomes" id="UP000053797"/>
    </source>
</evidence>
<protein>
    <submittedName>
        <fullName evidence="1">Uncharacterized protein</fullName>
    </submittedName>
</protein>